<keyword evidence="3" id="KW-1185">Reference proteome</keyword>
<comment type="caution">
    <text evidence="2">The sequence shown here is derived from an EMBL/GenBank/DDBJ whole genome shotgun (WGS) entry which is preliminary data.</text>
</comment>
<accession>A0AAV7F1X9</accession>
<feature type="region of interest" description="Disordered" evidence="1">
    <location>
        <begin position="22"/>
        <end position="52"/>
    </location>
</feature>
<feature type="compositionally biased region" description="Gly residues" evidence="1">
    <location>
        <begin position="37"/>
        <end position="48"/>
    </location>
</feature>
<reference evidence="2 3" key="1">
    <citation type="submission" date="2021-07" db="EMBL/GenBank/DDBJ databases">
        <title>The Aristolochia fimbriata genome: insights into angiosperm evolution, floral development and chemical biosynthesis.</title>
        <authorList>
            <person name="Jiao Y."/>
        </authorList>
    </citation>
    <scope>NUCLEOTIDE SEQUENCE [LARGE SCALE GENOMIC DNA]</scope>
    <source>
        <strain evidence="2">IBCAS-2021</strain>
        <tissue evidence="2">Leaf</tissue>
    </source>
</reference>
<feature type="region of interest" description="Disordered" evidence="1">
    <location>
        <begin position="85"/>
        <end position="123"/>
    </location>
</feature>
<feature type="compositionally biased region" description="Basic and acidic residues" evidence="1">
    <location>
        <begin position="90"/>
        <end position="101"/>
    </location>
</feature>
<dbReference type="Proteomes" id="UP000825729">
    <property type="component" value="Unassembled WGS sequence"/>
</dbReference>
<name>A0AAV7F1X9_ARIFI</name>
<protein>
    <submittedName>
        <fullName evidence="2">Uncharacterized protein</fullName>
    </submittedName>
</protein>
<feature type="compositionally biased region" description="Gly residues" evidence="1">
    <location>
        <begin position="114"/>
        <end position="123"/>
    </location>
</feature>
<gene>
    <name evidence="2" type="ORF">H6P81_007590</name>
</gene>
<dbReference type="EMBL" id="JAINDJ010000003">
    <property type="protein sequence ID" value="KAG9454686.1"/>
    <property type="molecule type" value="Genomic_DNA"/>
</dbReference>
<proteinExistence type="predicted"/>
<organism evidence="2 3">
    <name type="scientific">Aristolochia fimbriata</name>
    <name type="common">White veined hardy Dutchman's pipe vine</name>
    <dbReference type="NCBI Taxonomy" id="158543"/>
    <lineage>
        <taxon>Eukaryota</taxon>
        <taxon>Viridiplantae</taxon>
        <taxon>Streptophyta</taxon>
        <taxon>Embryophyta</taxon>
        <taxon>Tracheophyta</taxon>
        <taxon>Spermatophyta</taxon>
        <taxon>Magnoliopsida</taxon>
        <taxon>Magnoliidae</taxon>
        <taxon>Piperales</taxon>
        <taxon>Aristolochiaceae</taxon>
        <taxon>Aristolochia</taxon>
    </lineage>
</organism>
<evidence type="ECO:0000313" key="3">
    <source>
        <dbReference type="Proteomes" id="UP000825729"/>
    </source>
</evidence>
<dbReference type="AlphaFoldDB" id="A0AAV7F1X9"/>
<sequence>MPVRWIDDEAAPIIADVIPGVKKKKKKTRTVDDTRGRGQGGRGLGSVTGGKKVSTKRRNFFGFSPLFSGVPRNSDFSVHRPLILADEEPVQQRHSSEEPRRRASAPRRDRKQVGFGGTSSVGS</sequence>
<evidence type="ECO:0000313" key="2">
    <source>
        <dbReference type="EMBL" id="KAG9454686.1"/>
    </source>
</evidence>
<evidence type="ECO:0000256" key="1">
    <source>
        <dbReference type="SAM" id="MobiDB-lite"/>
    </source>
</evidence>